<evidence type="ECO:0000256" key="1">
    <source>
        <dbReference type="SAM" id="Phobius"/>
    </source>
</evidence>
<evidence type="ECO:0000313" key="3">
    <source>
        <dbReference type="EMBL" id="CAB4135282.1"/>
    </source>
</evidence>
<reference evidence="3" key="1">
    <citation type="submission" date="2020-04" db="EMBL/GenBank/DDBJ databases">
        <authorList>
            <person name="Chiriac C."/>
            <person name="Salcher M."/>
            <person name="Ghai R."/>
            <person name="Kavagutti S V."/>
        </authorList>
    </citation>
    <scope>NUCLEOTIDE SEQUENCE</scope>
</reference>
<dbReference type="EMBL" id="LR796249">
    <property type="protein sequence ID" value="CAB4131517.1"/>
    <property type="molecule type" value="Genomic_DNA"/>
</dbReference>
<organism evidence="3">
    <name type="scientific">uncultured Caudovirales phage</name>
    <dbReference type="NCBI Taxonomy" id="2100421"/>
    <lineage>
        <taxon>Viruses</taxon>
        <taxon>Duplodnaviria</taxon>
        <taxon>Heunggongvirae</taxon>
        <taxon>Uroviricota</taxon>
        <taxon>Caudoviricetes</taxon>
        <taxon>Peduoviridae</taxon>
        <taxon>Maltschvirus</taxon>
        <taxon>Maltschvirus maltsch</taxon>
    </lineage>
</organism>
<keyword evidence="1" id="KW-1133">Transmembrane helix</keyword>
<sequence>MEEPVTGVEPKGALINSGRVQDIFLDCMFKETELFMDMPKEGEAIMVEGVNHRVGFHPERLKGHREEVYQMLLGLPEGFKVGASFLEACNDRNGVMWTGMHLRMEQLFMLGIGLGVVLMPFPKALWPALPGGVPYFSVHVKKK</sequence>
<proteinExistence type="predicted"/>
<keyword evidence="1" id="KW-0812">Transmembrane</keyword>
<keyword evidence="1" id="KW-0472">Membrane</keyword>
<evidence type="ECO:0000313" key="2">
    <source>
        <dbReference type="EMBL" id="CAB4131517.1"/>
    </source>
</evidence>
<dbReference type="EMBL" id="LR796294">
    <property type="protein sequence ID" value="CAB4135282.1"/>
    <property type="molecule type" value="Genomic_DNA"/>
</dbReference>
<protein>
    <submittedName>
        <fullName evidence="3">Uncharacterized protein</fullName>
    </submittedName>
</protein>
<feature type="transmembrane region" description="Helical" evidence="1">
    <location>
        <begin position="107"/>
        <end position="126"/>
    </location>
</feature>
<accession>A0A6J5LNN2</accession>
<name>A0A6J5LNN2_9CAUD</name>
<gene>
    <name evidence="2" type="ORF">UFOVP127_132</name>
    <name evidence="3" type="ORF">UFOVP276_238</name>
</gene>